<dbReference type="SUPFAM" id="SSF53335">
    <property type="entry name" value="S-adenosyl-L-methionine-dependent methyltransferases"/>
    <property type="match status" value="1"/>
</dbReference>
<dbReference type="RefSeq" id="WP_345459330.1">
    <property type="nucleotide sequence ID" value="NZ_BAABKG010000003.1"/>
</dbReference>
<sequence>MNRRLGGGRSPQVRDVTVDGDGVRARARREVILDLHVDGRRVWSFWLHRDGTPVPGARGLRLVEWPKTLRGFLDGTARMSVHVHDGSGPPLFEDDVPLGSGEGPIEIATPDGRPITLDRSLRRVVAFEAKSAAEVEPLMHAIGEVLGILAEAGVHAFLAYGTLLGAVRNGALIGHDADADLGYVSDHDHPVDVARESFRLQRALTDRGHTVTRYSTAAFKVEVAESDGTVRGLDVFGGFMREGLLHLMGEIIEPFRREWVLPLGEATLEGHRFPVPADTDRFLTITYGPSWRVPDPAFHFTTPRSTHRRFNGWFRGIRVGRALWDRRYASRPGPAEKPTGLARFVARREAGPAEVVDLGCGTGGDALFFARRGVPTVGLDLVPKGYATAREVAEREGLPVRFLELNLVSLRSTLATAALLAAEPRPRVLLARHLVDALGTPGRHELYRLARLLLADGGTLYLEFLARDASGRYGRKHKVRPRRPALVARELEASGATIVAQRVLTRRRPSRPGAGRTRICRMVVRWES</sequence>
<dbReference type="InterPro" id="IPR029063">
    <property type="entry name" value="SAM-dependent_MTases_sf"/>
</dbReference>
<dbReference type="Proteomes" id="UP001500221">
    <property type="component" value="Unassembled WGS sequence"/>
</dbReference>
<keyword evidence="3" id="KW-1185">Reference proteome</keyword>
<reference evidence="3" key="1">
    <citation type="journal article" date="2019" name="Int. J. Syst. Evol. Microbiol.">
        <title>The Global Catalogue of Microorganisms (GCM) 10K type strain sequencing project: providing services to taxonomists for standard genome sequencing and annotation.</title>
        <authorList>
            <consortium name="The Broad Institute Genomics Platform"/>
            <consortium name="The Broad Institute Genome Sequencing Center for Infectious Disease"/>
            <person name="Wu L."/>
            <person name="Ma J."/>
        </authorList>
    </citation>
    <scope>NUCLEOTIDE SEQUENCE [LARGE SCALE GENOMIC DNA]</scope>
    <source>
        <strain evidence="3">JCM 18459</strain>
    </source>
</reference>
<gene>
    <name evidence="2" type="ORF">GCM10023340_27290</name>
</gene>
<name>A0ABP9PTB8_9ACTN</name>
<protein>
    <recommendedName>
        <fullName evidence="1">Methyltransferase domain-containing protein</fullName>
    </recommendedName>
</protein>
<proteinExistence type="predicted"/>
<dbReference type="InterPro" id="IPR041698">
    <property type="entry name" value="Methyltransf_25"/>
</dbReference>
<feature type="domain" description="Methyltransferase" evidence="1">
    <location>
        <begin position="355"/>
        <end position="411"/>
    </location>
</feature>
<dbReference type="InterPro" id="IPR052613">
    <property type="entry name" value="LicD_transferase"/>
</dbReference>
<dbReference type="Gene3D" id="3.40.50.150">
    <property type="entry name" value="Vaccinia Virus protein VP39"/>
    <property type="match status" value="1"/>
</dbReference>
<comment type="caution">
    <text evidence="2">The sequence shown here is derived from an EMBL/GenBank/DDBJ whole genome shotgun (WGS) entry which is preliminary data.</text>
</comment>
<dbReference type="PANTHER" id="PTHR13627:SF31">
    <property type="entry name" value="RIBITOL 5-PHOSPHATE TRANSFERASE FKRP"/>
    <property type="match status" value="1"/>
</dbReference>
<dbReference type="CDD" id="cd02440">
    <property type="entry name" value="AdoMet_MTases"/>
    <property type="match status" value="1"/>
</dbReference>
<dbReference type="Pfam" id="PF13649">
    <property type="entry name" value="Methyltransf_25"/>
    <property type="match status" value="1"/>
</dbReference>
<evidence type="ECO:0000259" key="1">
    <source>
        <dbReference type="Pfam" id="PF13649"/>
    </source>
</evidence>
<dbReference type="PANTHER" id="PTHR13627">
    <property type="entry name" value="FUKUTIN RELATED PROTEIN"/>
    <property type="match status" value="1"/>
</dbReference>
<evidence type="ECO:0000313" key="2">
    <source>
        <dbReference type="EMBL" id="GAA5150350.1"/>
    </source>
</evidence>
<evidence type="ECO:0000313" key="3">
    <source>
        <dbReference type="Proteomes" id="UP001500221"/>
    </source>
</evidence>
<accession>A0ABP9PTB8</accession>
<dbReference type="EMBL" id="BAABKG010000003">
    <property type="protein sequence ID" value="GAA5150350.1"/>
    <property type="molecule type" value="Genomic_DNA"/>
</dbReference>
<organism evidence="2 3">
    <name type="scientific">Nocardioides marinquilinus</name>
    <dbReference type="NCBI Taxonomy" id="1210400"/>
    <lineage>
        <taxon>Bacteria</taxon>
        <taxon>Bacillati</taxon>
        <taxon>Actinomycetota</taxon>
        <taxon>Actinomycetes</taxon>
        <taxon>Propionibacteriales</taxon>
        <taxon>Nocardioidaceae</taxon>
        <taxon>Nocardioides</taxon>
    </lineage>
</organism>